<protein>
    <submittedName>
        <fullName evidence="8">Progestin and adipoQ receptor family member 3</fullName>
    </submittedName>
</protein>
<feature type="binding site" evidence="6">
    <location>
        <position position="272"/>
    </location>
    <ligand>
        <name>Zn(2+)</name>
        <dbReference type="ChEBI" id="CHEBI:29105"/>
    </ligand>
</feature>
<evidence type="ECO:0000256" key="2">
    <source>
        <dbReference type="ARBA" id="ARBA00007018"/>
    </source>
</evidence>
<comment type="similarity">
    <text evidence="2">Belongs to the ADIPOR family.</text>
</comment>
<keyword evidence="8" id="KW-0675">Receptor</keyword>
<evidence type="ECO:0000313" key="8">
    <source>
        <dbReference type="EMBL" id="KAK2568450.1"/>
    </source>
</evidence>
<evidence type="ECO:0000313" key="9">
    <source>
        <dbReference type="Proteomes" id="UP001249851"/>
    </source>
</evidence>
<comment type="subcellular location">
    <subcellularLocation>
        <location evidence="1">Membrane</location>
        <topology evidence="1">Multi-pass membrane protein</topology>
    </subcellularLocation>
</comment>
<feature type="transmembrane region" description="Helical" evidence="7">
    <location>
        <begin position="135"/>
        <end position="159"/>
    </location>
</feature>
<feature type="transmembrane region" description="Helical" evidence="7">
    <location>
        <begin position="100"/>
        <end position="123"/>
    </location>
</feature>
<feature type="transmembrane region" description="Helical" evidence="7">
    <location>
        <begin position="230"/>
        <end position="250"/>
    </location>
</feature>
<gene>
    <name evidence="8" type="ORF">P5673_007491</name>
</gene>
<accession>A0AAD9QWK1</accession>
<evidence type="ECO:0000256" key="3">
    <source>
        <dbReference type="ARBA" id="ARBA00022692"/>
    </source>
</evidence>
<reference evidence="8" key="2">
    <citation type="journal article" date="2023" name="Science">
        <title>Genomic signatures of disease resistance in endangered staghorn corals.</title>
        <authorList>
            <person name="Vollmer S.V."/>
            <person name="Selwyn J.D."/>
            <person name="Despard B.A."/>
            <person name="Roesel C.L."/>
        </authorList>
    </citation>
    <scope>NUCLEOTIDE SEQUENCE</scope>
    <source>
        <strain evidence="8">K2</strain>
    </source>
</reference>
<sequence>MVFYERGFEPNASSPFLQESSTIKLFDYHDIPYFLRGNPYITRGYRAFLSFRMCVKSVFVFSNESINVWSHLVGFFYFFCLLLFDNLVTIPESSGTTSDYVVLSFLLTGYMICMLFSACYHLFCCHSERVFHLLLSLDLAGISLGLCACYIPALYYAFYCHKVWQVLHLSCAVFLTLISLVCQLHPAFLTSRWASRRLFIFCSVVAYGIVPALQWILLLGGLNDNSVRLFVPKVIVMYLLGILAVGFYAFKVPERYFPGKVNFVGASHQWWHLFILAAYDWWHHSIVIYMKYRLKYHCSAYKELATTQIPFEVS</sequence>
<keyword evidence="6" id="KW-0479">Metal-binding</keyword>
<keyword evidence="4 7" id="KW-1133">Transmembrane helix</keyword>
<feature type="binding site" evidence="6">
    <location>
        <position position="121"/>
    </location>
    <ligand>
        <name>Zn(2+)</name>
        <dbReference type="ChEBI" id="CHEBI:29105"/>
    </ligand>
</feature>
<feature type="transmembrane region" description="Helical" evidence="7">
    <location>
        <begin position="68"/>
        <end position="88"/>
    </location>
</feature>
<keyword evidence="9" id="KW-1185">Reference proteome</keyword>
<proteinExistence type="inferred from homology"/>
<feature type="transmembrane region" description="Helical" evidence="7">
    <location>
        <begin position="166"/>
        <end position="186"/>
    </location>
</feature>
<dbReference type="InterPro" id="IPR004254">
    <property type="entry name" value="AdipoR/HlyIII-related"/>
</dbReference>
<dbReference type="GO" id="GO:0046872">
    <property type="term" value="F:metal ion binding"/>
    <property type="evidence" value="ECO:0007669"/>
    <property type="project" value="UniProtKB-KW"/>
</dbReference>
<dbReference type="EMBL" id="JARQWQ010000012">
    <property type="protein sequence ID" value="KAK2568450.1"/>
    <property type="molecule type" value="Genomic_DNA"/>
</dbReference>
<evidence type="ECO:0000256" key="7">
    <source>
        <dbReference type="SAM" id="Phobius"/>
    </source>
</evidence>
<evidence type="ECO:0000256" key="5">
    <source>
        <dbReference type="ARBA" id="ARBA00023136"/>
    </source>
</evidence>
<dbReference type="PANTHER" id="PTHR20855">
    <property type="entry name" value="ADIPOR/PROGESTIN RECEPTOR-RELATED"/>
    <property type="match status" value="1"/>
</dbReference>
<feature type="transmembrane region" description="Helical" evidence="7">
    <location>
        <begin position="270"/>
        <end position="290"/>
    </location>
</feature>
<comment type="caution">
    <text evidence="8">The sequence shown here is derived from an EMBL/GenBank/DDBJ whole genome shotgun (WGS) entry which is preliminary data.</text>
</comment>
<organism evidence="8 9">
    <name type="scientific">Acropora cervicornis</name>
    <name type="common">Staghorn coral</name>
    <dbReference type="NCBI Taxonomy" id="6130"/>
    <lineage>
        <taxon>Eukaryota</taxon>
        <taxon>Metazoa</taxon>
        <taxon>Cnidaria</taxon>
        <taxon>Anthozoa</taxon>
        <taxon>Hexacorallia</taxon>
        <taxon>Scleractinia</taxon>
        <taxon>Astrocoeniina</taxon>
        <taxon>Acroporidae</taxon>
        <taxon>Acropora</taxon>
    </lineage>
</organism>
<dbReference type="PANTHER" id="PTHR20855:SF15">
    <property type="entry name" value="PROGESTIN AND ADIPOQ RECEPTOR FAMILY MEMBER 3"/>
    <property type="match status" value="1"/>
</dbReference>
<dbReference type="AlphaFoldDB" id="A0AAD9QWK1"/>
<name>A0AAD9QWK1_ACRCE</name>
<reference evidence="8" key="1">
    <citation type="journal article" date="2023" name="G3 (Bethesda)">
        <title>Whole genome assembly and annotation of the endangered Caribbean coral Acropora cervicornis.</title>
        <authorList>
            <person name="Selwyn J.D."/>
            <person name="Vollmer S.V."/>
        </authorList>
    </citation>
    <scope>NUCLEOTIDE SEQUENCE</scope>
    <source>
        <strain evidence="8">K2</strain>
    </source>
</reference>
<dbReference type="GO" id="GO:0038023">
    <property type="term" value="F:signaling receptor activity"/>
    <property type="evidence" value="ECO:0007669"/>
    <property type="project" value="TreeGrafter"/>
</dbReference>
<dbReference type="Proteomes" id="UP001249851">
    <property type="component" value="Unassembled WGS sequence"/>
</dbReference>
<evidence type="ECO:0000256" key="4">
    <source>
        <dbReference type="ARBA" id="ARBA00022989"/>
    </source>
</evidence>
<keyword evidence="3 7" id="KW-0812">Transmembrane</keyword>
<keyword evidence="6" id="KW-0862">Zinc</keyword>
<evidence type="ECO:0000256" key="6">
    <source>
        <dbReference type="PIRSR" id="PIRSR604254-1"/>
    </source>
</evidence>
<feature type="binding site" evidence="6">
    <location>
        <position position="268"/>
    </location>
    <ligand>
        <name>Zn(2+)</name>
        <dbReference type="ChEBI" id="CHEBI:29105"/>
    </ligand>
</feature>
<dbReference type="Pfam" id="PF03006">
    <property type="entry name" value="HlyIII"/>
    <property type="match status" value="1"/>
</dbReference>
<feature type="transmembrane region" description="Helical" evidence="7">
    <location>
        <begin position="198"/>
        <end position="218"/>
    </location>
</feature>
<dbReference type="GO" id="GO:0016020">
    <property type="term" value="C:membrane"/>
    <property type="evidence" value="ECO:0007669"/>
    <property type="project" value="UniProtKB-SubCell"/>
</dbReference>
<evidence type="ECO:0000256" key="1">
    <source>
        <dbReference type="ARBA" id="ARBA00004141"/>
    </source>
</evidence>
<keyword evidence="5 7" id="KW-0472">Membrane</keyword>